<keyword evidence="12" id="KW-1185">Reference proteome</keyword>
<evidence type="ECO:0000256" key="2">
    <source>
        <dbReference type="ARBA" id="ARBA00006267"/>
    </source>
</evidence>
<evidence type="ECO:0000256" key="8">
    <source>
        <dbReference type="ARBA" id="ARBA00023002"/>
    </source>
</evidence>
<keyword evidence="6" id="KW-0479">Metal-binding</keyword>
<comment type="similarity">
    <text evidence="2">Belongs to the NOS family.</text>
</comment>
<evidence type="ECO:0000313" key="12">
    <source>
        <dbReference type="Proteomes" id="UP000799539"/>
    </source>
</evidence>
<feature type="non-terminal residue" evidence="11">
    <location>
        <position position="170"/>
    </location>
</feature>
<evidence type="ECO:0000256" key="6">
    <source>
        <dbReference type="ARBA" id="ARBA00022723"/>
    </source>
</evidence>
<dbReference type="AlphaFoldDB" id="A0A6A6EXQ3"/>
<evidence type="ECO:0000259" key="10">
    <source>
        <dbReference type="Pfam" id="PF02898"/>
    </source>
</evidence>
<keyword evidence="9" id="KW-0408">Iron</keyword>
<dbReference type="InterPro" id="IPR050607">
    <property type="entry name" value="NOS"/>
</dbReference>
<dbReference type="SUPFAM" id="SSF56512">
    <property type="entry name" value="Nitric oxide (NO) synthase oxygenase domain"/>
    <property type="match status" value="1"/>
</dbReference>
<comment type="cofactor">
    <cofactor evidence="1">
        <name>FMN</name>
        <dbReference type="ChEBI" id="CHEBI:58210"/>
    </cofactor>
</comment>
<dbReference type="Gene3D" id="3.90.340.10">
    <property type="entry name" value="Nitric Oxide Synthase, Chain A, domain 1"/>
    <property type="match status" value="1"/>
</dbReference>
<dbReference type="InterPro" id="IPR004030">
    <property type="entry name" value="NOS_N"/>
</dbReference>
<dbReference type="EMBL" id="ML992720">
    <property type="protein sequence ID" value="KAF2206485.1"/>
    <property type="molecule type" value="Genomic_DNA"/>
</dbReference>
<keyword evidence="5" id="KW-0288">FMN</keyword>
<dbReference type="InterPro" id="IPR044943">
    <property type="entry name" value="NOS_dom_1"/>
</dbReference>
<dbReference type="PANTHER" id="PTHR43410">
    <property type="entry name" value="NITRIC OXIDE SYNTHASE OXYGENASE"/>
    <property type="match status" value="1"/>
</dbReference>
<evidence type="ECO:0000256" key="1">
    <source>
        <dbReference type="ARBA" id="ARBA00001917"/>
    </source>
</evidence>
<dbReference type="GO" id="GO:0046872">
    <property type="term" value="F:metal ion binding"/>
    <property type="evidence" value="ECO:0007669"/>
    <property type="project" value="UniProtKB-KW"/>
</dbReference>
<feature type="domain" description="Nitric oxide synthase (NOS)" evidence="10">
    <location>
        <begin position="98"/>
        <end position="170"/>
    </location>
</feature>
<protein>
    <recommendedName>
        <fullName evidence="3">nitric-oxide synthase (NADPH)</fullName>
        <ecNumber evidence="3">1.14.13.39</ecNumber>
    </recommendedName>
</protein>
<keyword evidence="5" id="KW-0285">Flavoprotein</keyword>
<evidence type="ECO:0000256" key="7">
    <source>
        <dbReference type="ARBA" id="ARBA00022860"/>
    </source>
</evidence>
<dbReference type="InterPro" id="IPR036119">
    <property type="entry name" value="NOS_N_sf"/>
</dbReference>
<keyword evidence="8" id="KW-0560">Oxidoreductase</keyword>
<dbReference type="Proteomes" id="UP000799539">
    <property type="component" value="Unassembled WGS sequence"/>
</dbReference>
<gene>
    <name evidence="11" type="ORF">CERZMDRAFT_27893</name>
</gene>
<proteinExistence type="inferred from homology"/>
<dbReference type="GO" id="GO:0004517">
    <property type="term" value="F:nitric-oxide synthase activity"/>
    <property type="evidence" value="ECO:0007669"/>
    <property type="project" value="UniProtKB-EC"/>
</dbReference>
<dbReference type="GO" id="GO:0006809">
    <property type="term" value="P:nitric oxide biosynthetic process"/>
    <property type="evidence" value="ECO:0007669"/>
    <property type="project" value="InterPro"/>
</dbReference>
<dbReference type="Pfam" id="PF02898">
    <property type="entry name" value="NO_synthase"/>
    <property type="match status" value="1"/>
</dbReference>
<dbReference type="OrthoDB" id="5407825at2759"/>
<evidence type="ECO:0000313" key="11">
    <source>
        <dbReference type="EMBL" id="KAF2206485.1"/>
    </source>
</evidence>
<name>A0A6A6EXQ3_9PEZI</name>
<reference evidence="11" key="1">
    <citation type="journal article" date="2020" name="Stud. Mycol.">
        <title>101 Dothideomycetes genomes: a test case for predicting lifestyles and emergence of pathogens.</title>
        <authorList>
            <person name="Haridas S."/>
            <person name="Albert R."/>
            <person name="Binder M."/>
            <person name="Bloem J."/>
            <person name="Labutti K."/>
            <person name="Salamov A."/>
            <person name="Andreopoulos B."/>
            <person name="Baker S."/>
            <person name="Barry K."/>
            <person name="Bills G."/>
            <person name="Bluhm B."/>
            <person name="Cannon C."/>
            <person name="Castanera R."/>
            <person name="Culley D."/>
            <person name="Daum C."/>
            <person name="Ezra D."/>
            <person name="Gonzalez J."/>
            <person name="Henrissat B."/>
            <person name="Kuo A."/>
            <person name="Liang C."/>
            <person name="Lipzen A."/>
            <person name="Lutzoni F."/>
            <person name="Magnuson J."/>
            <person name="Mondo S."/>
            <person name="Nolan M."/>
            <person name="Ohm R."/>
            <person name="Pangilinan J."/>
            <person name="Park H.-J."/>
            <person name="Ramirez L."/>
            <person name="Alfaro M."/>
            <person name="Sun H."/>
            <person name="Tritt A."/>
            <person name="Yoshinaga Y."/>
            <person name="Zwiers L.-H."/>
            <person name="Turgeon B."/>
            <person name="Goodwin S."/>
            <person name="Spatafora J."/>
            <person name="Crous P."/>
            <person name="Grigoriev I."/>
        </authorList>
    </citation>
    <scope>NUCLEOTIDE SEQUENCE</scope>
    <source>
        <strain evidence="11">SCOH1-5</strain>
    </source>
</reference>
<dbReference type="PANTHER" id="PTHR43410:SF1">
    <property type="entry name" value="NITRIC OXIDE SYNTHASE"/>
    <property type="match status" value="1"/>
</dbReference>
<sequence>PILRSTACNEEFCQAGRMIKTEEPRVGQDRSIGKVQDEAIDFLRQLHRDGVIETADQLTARREDVLQQLRKSSRFIATTGRLPNKAHDGTASTTRKQNMLVGGSWWQTYVELQHGLRLAWQNSSKCIMRSESSTLELCDLRHITTSREMGRALVENMKKAFNNGTIAPTV</sequence>
<accession>A0A6A6EXQ3</accession>
<keyword evidence="4" id="KW-0349">Heme</keyword>
<keyword evidence="7" id="KW-0112">Calmodulin-binding</keyword>
<evidence type="ECO:0000256" key="5">
    <source>
        <dbReference type="ARBA" id="ARBA00022643"/>
    </source>
</evidence>
<evidence type="ECO:0000256" key="9">
    <source>
        <dbReference type="ARBA" id="ARBA00023004"/>
    </source>
</evidence>
<organism evidence="11 12">
    <name type="scientific">Cercospora zeae-maydis SCOH1-5</name>
    <dbReference type="NCBI Taxonomy" id="717836"/>
    <lineage>
        <taxon>Eukaryota</taxon>
        <taxon>Fungi</taxon>
        <taxon>Dikarya</taxon>
        <taxon>Ascomycota</taxon>
        <taxon>Pezizomycotina</taxon>
        <taxon>Dothideomycetes</taxon>
        <taxon>Dothideomycetidae</taxon>
        <taxon>Mycosphaerellales</taxon>
        <taxon>Mycosphaerellaceae</taxon>
        <taxon>Cercospora</taxon>
    </lineage>
</organism>
<evidence type="ECO:0000256" key="4">
    <source>
        <dbReference type="ARBA" id="ARBA00022617"/>
    </source>
</evidence>
<dbReference type="GO" id="GO:0005516">
    <property type="term" value="F:calmodulin binding"/>
    <property type="evidence" value="ECO:0007669"/>
    <property type="project" value="UniProtKB-KW"/>
</dbReference>
<feature type="non-terminal residue" evidence="11">
    <location>
        <position position="1"/>
    </location>
</feature>
<evidence type="ECO:0000256" key="3">
    <source>
        <dbReference type="ARBA" id="ARBA00012989"/>
    </source>
</evidence>
<dbReference type="EC" id="1.14.13.39" evidence="3"/>